<evidence type="ECO:0000259" key="16">
    <source>
        <dbReference type="Pfam" id="PF16923"/>
    </source>
</evidence>
<evidence type="ECO:0000256" key="9">
    <source>
        <dbReference type="ARBA" id="ARBA00023180"/>
    </source>
</evidence>
<protein>
    <recommendedName>
        <fullName evidence="11 12">Mannosyl-oligosaccharide glucosidase</fullName>
        <ecNumber evidence="11 12">3.2.1.106</ecNumber>
    </recommendedName>
    <alternativeName>
        <fullName evidence="13">Glucosidase I</fullName>
    </alternativeName>
</protein>
<gene>
    <name evidence="17" type="ORF">B0H67DRAFT_306623</name>
</gene>
<keyword evidence="3 12" id="KW-0812">Transmembrane</keyword>
<dbReference type="GO" id="GO:0009311">
    <property type="term" value="P:oligosaccharide metabolic process"/>
    <property type="evidence" value="ECO:0007669"/>
    <property type="project" value="UniProtKB-UniRule"/>
</dbReference>
<evidence type="ECO:0000256" key="14">
    <source>
        <dbReference type="SAM" id="SignalP"/>
    </source>
</evidence>
<sequence length="859" mass="94276">MAVVQTLSLSLTLLYLCYLAHHVDALNATATSWSTWGPYRPNLYFGVRPQVPDTLLMGLMWASGESRSELLSTLRDTCEQDDGMQGYGWTFYDTRLGGSQTIHDTQLQVDLDTGFIKSEDGKSWAVRITGTPKAGAANVKTSLIVHAAVEMEAFSLPKSLGCENQSRRGGGVEALCRGEIAELGHFEFQVLGDAQNKAVHDTSVNSVAGVDEDEIWKAKAVFTSQVKAVGGSQGQNVAVQDKPGAGNMHFIQTTFEGPFTLTLSYRAVQVAFLDGESTNATETRLDSLRSGFPARVDKVFPRAAPFEQDKYARFSQEIISNLLGGLGFFHGTTLVDDSRAPAYQETELNFWEDAAAAMAKATITQTVPLTLLSHTPSRPFFPRGFLWDEGFHLLPVLEWDLDLAISVLESWFDLMDDDGWIGREQILGPEARSRVPAAFQVQYTHYANPPTLLLLLPRLLAKLTGAAPYAGHPSTHLATPSAATAALSALYPRLARHYAWFRRTQAANFSSAYPRPAGDAGPGRGFRWRGRTPSHTLTSGLDDYPRANPPHPAELHVDALAWVGAAADALRQVAGFLGEGEDEATYAGHVEDVKEGLEVLHWDGERYCDATVEGAEFVRVCHEGYLSLFPLLLGLMDADHPNLPKVLDLVADEARLYSPFGLRSLSALDENYAEGEDYWRGAVWLNLNVLAVQRLRELGLQPGRGGGSREPTAVQLRATSLAADLRERLVNTVFSSWEKTGFFWEQYKDKTGEGSHSRAFTGWTACVVLLLGLQFDKTTGERGDDVARSPRSSGASSLTVSIGLVVVVIAVVLLRRPLWVTAGKLAKSWDKWRKGQPSGGRYEQVEVIDLDERGHDRYD</sequence>
<dbReference type="InterPro" id="IPR031631">
    <property type="entry name" value="Glyco_hydro_63N"/>
</dbReference>
<dbReference type="InterPro" id="IPR038518">
    <property type="entry name" value="Glyco_hydro_63N_sf"/>
</dbReference>
<feature type="chain" id="PRO_5041209002" description="Mannosyl-oligosaccharide glucosidase" evidence="14">
    <location>
        <begin position="26"/>
        <end position="859"/>
    </location>
</feature>
<evidence type="ECO:0000256" key="5">
    <source>
        <dbReference type="ARBA" id="ARBA00022824"/>
    </source>
</evidence>
<proteinExistence type="inferred from homology"/>
<dbReference type="GO" id="GO:0006487">
    <property type="term" value="P:protein N-linked glycosylation"/>
    <property type="evidence" value="ECO:0007669"/>
    <property type="project" value="UniProtKB-UniRule"/>
</dbReference>
<reference evidence="17" key="1">
    <citation type="submission" date="2023-06" db="EMBL/GenBank/DDBJ databases">
        <title>Genome-scale phylogeny and comparative genomics of the fungal order Sordariales.</title>
        <authorList>
            <consortium name="Lawrence Berkeley National Laboratory"/>
            <person name="Hensen N."/>
            <person name="Bonometti L."/>
            <person name="Westerberg I."/>
            <person name="Brannstrom I.O."/>
            <person name="Guillou S."/>
            <person name="Cros-Aarteil S."/>
            <person name="Calhoun S."/>
            <person name="Haridas S."/>
            <person name="Kuo A."/>
            <person name="Mondo S."/>
            <person name="Pangilinan J."/>
            <person name="Riley R."/>
            <person name="Labutti K."/>
            <person name="Andreopoulos B."/>
            <person name="Lipzen A."/>
            <person name="Chen C."/>
            <person name="Yanf M."/>
            <person name="Daum C."/>
            <person name="Ng V."/>
            <person name="Clum A."/>
            <person name="Steindorff A."/>
            <person name="Ohm R."/>
            <person name="Martin F."/>
            <person name="Silar P."/>
            <person name="Natvig D."/>
            <person name="Lalanne C."/>
            <person name="Gautier V."/>
            <person name="Ament-Velasquez S.L."/>
            <person name="Kruys A."/>
            <person name="Hutchinson M.I."/>
            <person name="Powell A.J."/>
            <person name="Barry K."/>
            <person name="Miller A.N."/>
            <person name="Grigoriev I.V."/>
            <person name="Debuchy R."/>
            <person name="Gladieux P."/>
            <person name="Thoren M.H."/>
            <person name="Johannesson H."/>
        </authorList>
    </citation>
    <scope>NUCLEOTIDE SEQUENCE</scope>
    <source>
        <strain evidence="17">SMH4607-1</strain>
    </source>
</reference>
<evidence type="ECO:0000256" key="2">
    <source>
        <dbReference type="ARBA" id="ARBA00010833"/>
    </source>
</evidence>
<evidence type="ECO:0000256" key="4">
    <source>
        <dbReference type="ARBA" id="ARBA00022801"/>
    </source>
</evidence>
<evidence type="ECO:0000256" key="8">
    <source>
        <dbReference type="ARBA" id="ARBA00023136"/>
    </source>
</evidence>
<feature type="domain" description="Glycosyl hydrolase family 63 N-terminal" evidence="16">
    <location>
        <begin position="36"/>
        <end position="228"/>
    </location>
</feature>
<comment type="similarity">
    <text evidence="2 12">Belongs to the glycosyl hydrolase 63 family.</text>
</comment>
<evidence type="ECO:0000256" key="12">
    <source>
        <dbReference type="RuleBase" id="RU368089"/>
    </source>
</evidence>
<keyword evidence="8 12" id="KW-0472">Membrane</keyword>
<evidence type="ECO:0000313" key="18">
    <source>
        <dbReference type="Proteomes" id="UP001172102"/>
    </source>
</evidence>
<keyword evidence="6" id="KW-0735">Signal-anchor</keyword>
<evidence type="ECO:0000256" key="10">
    <source>
        <dbReference type="ARBA" id="ARBA00023295"/>
    </source>
</evidence>
<evidence type="ECO:0000259" key="15">
    <source>
        <dbReference type="Pfam" id="PF03200"/>
    </source>
</evidence>
<dbReference type="Gene3D" id="2.70.98.110">
    <property type="entry name" value="Glycosyl hydrolase family 63, N-terminal domain"/>
    <property type="match status" value="1"/>
</dbReference>
<dbReference type="PANTHER" id="PTHR10412">
    <property type="entry name" value="MANNOSYL-OLIGOSACCHARIDE GLUCOSIDASE"/>
    <property type="match status" value="1"/>
</dbReference>
<keyword evidence="4 12" id="KW-0378">Hydrolase</keyword>
<evidence type="ECO:0000256" key="13">
    <source>
        <dbReference type="RuleBase" id="RU369107"/>
    </source>
</evidence>
<comment type="subcellular location">
    <subcellularLocation>
        <location evidence="1 12">Endoplasmic reticulum membrane</location>
        <topology evidence="1 12">Single-pass type II membrane protein</topology>
    </subcellularLocation>
</comment>
<dbReference type="PANTHER" id="PTHR10412:SF11">
    <property type="entry name" value="MANNOSYL-OLIGOSACCHARIDE GLUCOSIDASE"/>
    <property type="match status" value="1"/>
</dbReference>
<dbReference type="InterPro" id="IPR031335">
    <property type="entry name" value="Glyco_hydro_63_C"/>
</dbReference>
<evidence type="ECO:0000256" key="6">
    <source>
        <dbReference type="ARBA" id="ARBA00022968"/>
    </source>
</evidence>
<feature type="domain" description="Glycosyl hydrolase family 63 C-terminal" evidence="15">
    <location>
        <begin position="280"/>
        <end position="771"/>
    </location>
</feature>
<dbReference type="GO" id="GO:0004573">
    <property type="term" value="F:Glc3Man9GlcNAc2 oligosaccharide glucosidase activity"/>
    <property type="evidence" value="ECO:0007669"/>
    <property type="project" value="UniProtKB-UniRule"/>
</dbReference>
<dbReference type="InterPro" id="IPR008928">
    <property type="entry name" value="6-hairpin_glycosidase_sf"/>
</dbReference>
<dbReference type="InterPro" id="IPR012341">
    <property type="entry name" value="6hp_glycosidase-like_sf"/>
</dbReference>
<evidence type="ECO:0000313" key="17">
    <source>
        <dbReference type="EMBL" id="KAK0712122.1"/>
    </source>
</evidence>
<dbReference type="Gene3D" id="1.50.10.10">
    <property type="match status" value="1"/>
</dbReference>
<keyword evidence="7 12" id="KW-1133">Transmembrane helix</keyword>
<keyword evidence="14" id="KW-0732">Signal</keyword>
<evidence type="ECO:0000256" key="11">
    <source>
        <dbReference type="ARBA" id="ARBA00038888"/>
    </source>
</evidence>
<evidence type="ECO:0000256" key="3">
    <source>
        <dbReference type="ARBA" id="ARBA00022692"/>
    </source>
</evidence>
<dbReference type="Pfam" id="PF03200">
    <property type="entry name" value="Glyco_hydro_63"/>
    <property type="match status" value="1"/>
</dbReference>
<dbReference type="Pfam" id="PF16923">
    <property type="entry name" value="Glyco_hydro_63N"/>
    <property type="match status" value="1"/>
</dbReference>
<keyword evidence="9 13" id="KW-0325">Glycoprotein</keyword>
<dbReference type="EC" id="3.2.1.106" evidence="11 12"/>
<keyword evidence="18" id="KW-1185">Reference proteome</keyword>
<comment type="function">
    <text evidence="12">Cleaves the distal alpha 1,2-linked glucose residue from the Glc(3)Man(9)GlcNAc(2) oligosaccharide precursor.</text>
</comment>
<feature type="transmembrane region" description="Helical" evidence="12">
    <location>
        <begin position="795"/>
        <end position="814"/>
    </location>
</feature>
<name>A0AA40AA65_9PEZI</name>
<comment type="pathway">
    <text evidence="13">Glycan metabolism; N-glycan degradation.</text>
</comment>
<evidence type="ECO:0000256" key="1">
    <source>
        <dbReference type="ARBA" id="ARBA00004648"/>
    </source>
</evidence>
<dbReference type="SUPFAM" id="SSF48208">
    <property type="entry name" value="Six-hairpin glycosidases"/>
    <property type="match status" value="1"/>
</dbReference>
<keyword evidence="5 12" id="KW-0256">Endoplasmic reticulum</keyword>
<dbReference type="Proteomes" id="UP001172102">
    <property type="component" value="Unassembled WGS sequence"/>
</dbReference>
<comment type="caution">
    <text evidence="17">The sequence shown here is derived from an EMBL/GenBank/DDBJ whole genome shotgun (WGS) entry which is preliminary data.</text>
</comment>
<comment type="catalytic activity">
    <reaction evidence="12">
        <text>N(4)-(alpha-D-Glc-(1-&gt;2)-alpha-D-Glc-(1-&gt;3)-alpha-D-Glc-(1-&gt;3)-alpha-D-Man-(1-&gt;2)-alpha-D-Man-(1-&gt;2)-alpha-D-Man-(1-&gt;3)-[alpha-D-Man-(1-&gt;2)-alpha-D-Man-(1-&gt;3)-[alpha-D-Man-(1-&gt;2)-alpha-D-Man-(1-&gt;6)]-alpha-D-Man-(1-&gt;6)]-beta-D-Man-(1-&gt;4)-beta-D-GlcNAc-(1-&gt;4)-beta-D-GlcNAc)-L-asparaginyl-[protein] + H2O = N(4)-(alpha-D-Glc-(1-&gt;3)-alpha-D-Glc-(1-&gt;3)-alpha-D-Man-(1-&gt;2)-alpha-D-Man-(1-&gt;2)-alpha-D-Man-(1-&gt;3)-[alpha-D-Man-(1-&gt;2)-alpha-D-Man-(1-&gt;3)-[alpha-D-Man-(1-&gt;2)-alpha-D-Man-(1-&gt;6)]-alpha-D-Man-(1-&gt;6)]-beta-D-Man-(1-&gt;4)-beta-D-GlcNAc-(1-&gt;4)-beta-D-GlcNAc)-L-asparaginyl-[protein] + beta-D-glucose</text>
        <dbReference type="Rhea" id="RHEA:55988"/>
        <dbReference type="Rhea" id="RHEA-COMP:12806"/>
        <dbReference type="Rhea" id="RHEA-COMP:14355"/>
        <dbReference type="ChEBI" id="CHEBI:15377"/>
        <dbReference type="ChEBI" id="CHEBI:15903"/>
        <dbReference type="ChEBI" id="CHEBI:59082"/>
        <dbReference type="ChEBI" id="CHEBI:132537"/>
        <dbReference type="EC" id="3.2.1.106"/>
    </reaction>
</comment>
<dbReference type="GO" id="GO:0005789">
    <property type="term" value="C:endoplasmic reticulum membrane"/>
    <property type="evidence" value="ECO:0007669"/>
    <property type="project" value="UniProtKB-SubCell"/>
</dbReference>
<feature type="signal peptide" evidence="14">
    <location>
        <begin position="1"/>
        <end position="25"/>
    </location>
</feature>
<accession>A0AA40AA65</accession>
<keyword evidence="10 12" id="KW-0326">Glycosidase</keyword>
<dbReference type="AlphaFoldDB" id="A0AA40AA65"/>
<evidence type="ECO:0000256" key="7">
    <source>
        <dbReference type="ARBA" id="ARBA00022989"/>
    </source>
</evidence>
<dbReference type="InterPro" id="IPR004888">
    <property type="entry name" value="Glycoside_hydrolase_63"/>
</dbReference>
<dbReference type="EMBL" id="JAUKUA010000005">
    <property type="protein sequence ID" value="KAK0712122.1"/>
    <property type="molecule type" value="Genomic_DNA"/>
</dbReference>
<organism evidence="17 18">
    <name type="scientific">Lasiosphaeris hirsuta</name>
    <dbReference type="NCBI Taxonomy" id="260670"/>
    <lineage>
        <taxon>Eukaryota</taxon>
        <taxon>Fungi</taxon>
        <taxon>Dikarya</taxon>
        <taxon>Ascomycota</taxon>
        <taxon>Pezizomycotina</taxon>
        <taxon>Sordariomycetes</taxon>
        <taxon>Sordariomycetidae</taxon>
        <taxon>Sordariales</taxon>
        <taxon>Lasiosphaeriaceae</taxon>
        <taxon>Lasiosphaeris</taxon>
    </lineage>
</organism>